<dbReference type="Gene3D" id="1.10.10.10">
    <property type="entry name" value="Winged helix-like DNA-binding domain superfamily/Winged helix DNA-binding domain"/>
    <property type="match status" value="1"/>
</dbReference>
<gene>
    <name evidence="2" type="ORF">CTKZ_11660</name>
</gene>
<organism evidence="2 3">
    <name type="scientific">Cellulomonas algicola</name>
    <dbReference type="NCBI Taxonomy" id="2071633"/>
    <lineage>
        <taxon>Bacteria</taxon>
        <taxon>Bacillati</taxon>
        <taxon>Actinomycetota</taxon>
        <taxon>Actinomycetes</taxon>
        <taxon>Micrococcales</taxon>
        <taxon>Cellulomonadaceae</taxon>
        <taxon>Cellulomonas</taxon>
    </lineage>
</organism>
<dbReference type="Proteomes" id="UP000288246">
    <property type="component" value="Unassembled WGS sequence"/>
</dbReference>
<reference evidence="2 3" key="1">
    <citation type="submission" date="2018-11" db="EMBL/GenBank/DDBJ databases">
        <title>Draft genome sequence of Cellulomonas takizawaensis strain TKZ-21.</title>
        <authorList>
            <person name="Yamamura H."/>
            <person name="Hayashi T."/>
            <person name="Hamada M."/>
            <person name="Serisawa Y."/>
            <person name="Matsuyama K."/>
            <person name="Nakagawa Y."/>
            <person name="Otoguro M."/>
            <person name="Yanagida F."/>
            <person name="Hayakawa M."/>
        </authorList>
    </citation>
    <scope>NUCLEOTIDE SEQUENCE [LARGE SCALE GENOMIC DNA]</scope>
    <source>
        <strain evidence="2 3">TKZ-21</strain>
    </source>
</reference>
<name>A0A401UYA4_9CELL</name>
<dbReference type="PANTHER" id="PTHR33169:SF14">
    <property type="entry name" value="TRANSCRIPTIONAL REGULATOR RV3488"/>
    <property type="match status" value="1"/>
</dbReference>
<dbReference type="SUPFAM" id="SSF46785">
    <property type="entry name" value="Winged helix' DNA-binding domain"/>
    <property type="match status" value="1"/>
</dbReference>
<proteinExistence type="predicted"/>
<accession>A0A401UYA4</accession>
<sequence>MYCMEPTPASVLTQLRKGTVDFCVLACLRSGPAYGLEIADRLRQDKVLFDSDGTLYPLLSRLRQQGWVTTTLEPSPVGPPRRYYRLTQSGEAALKVFIETWGRFAADVTTTIEDHS</sequence>
<evidence type="ECO:0000313" key="3">
    <source>
        <dbReference type="Proteomes" id="UP000288246"/>
    </source>
</evidence>
<evidence type="ECO:0000259" key="1">
    <source>
        <dbReference type="Pfam" id="PF03551"/>
    </source>
</evidence>
<dbReference type="Pfam" id="PF03551">
    <property type="entry name" value="PadR"/>
    <property type="match status" value="1"/>
</dbReference>
<comment type="caution">
    <text evidence="2">The sequence shown here is derived from an EMBL/GenBank/DDBJ whole genome shotgun (WGS) entry which is preliminary data.</text>
</comment>
<dbReference type="AlphaFoldDB" id="A0A401UYA4"/>
<evidence type="ECO:0000313" key="2">
    <source>
        <dbReference type="EMBL" id="GCD19604.1"/>
    </source>
</evidence>
<protein>
    <submittedName>
        <fullName evidence="2">PadR family transcriptional regulator</fullName>
    </submittedName>
</protein>
<dbReference type="PANTHER" id="PTHR33169">
    <property type="entry name" value="PADR-FAMILY TRANSCRIPTIONAL REGULATOR"/>
    <property type="match status" value="1"/>
</dbReference>
<dbReference type="InterPro" id="IPR005149">
    <property type="entry name" value="Tscrpt_reg_PadR_N"/>
</dbReference>
<dbReference type="InterPro" id="IPR036390">
    <property type="entry name" value="WH_DNA-bd_sf"/>
</dbReference>
<dbReference type="InterPro" id="IPR036388">
    <property type="entry name" value="WH-like_DNA-bd_sf"/>
</dbReference>
<feature type="domain" description="Transcription regulator PadR N-terminal" evidence="1">
    <location>
        <begin position="24"/>
        <end position="95"/>
    </location>
</feature>
<dbReference type="InterPro" id="IPR052509">
    <property type="entry name" value="Metal_resp_DNA-bind_regulator"/>
</dbReference>
<keyword evidence="3" id="KW-1185">Reference proteome</keyword>
<dbReference type="EMBL" id="BHYL01000083">
    <property type="protein sequence ID" value="GCD19604.1"/>
    <property type="molecule type" value="Genomic_DNA"/>
</dbReference>